<dbReference type="Pfam" id="PF00672">
    <property type="entry name" value="HAMP"/>
    <property type="match status" value="1"/>
</dbReference>
<dbReference type="SMART" id="SM00388">
    <property type="entry name" value="HisKA"/>
    <property type="match status" value="1"/>
</dbReference>
<evidence type="ECO:0000256" key="10">
    <source>
        <dbReference type="ARBA" id="ARBA00023136"/>
    </source>
</evidence>
<dbReference type="InterPro" id="IPR003594">
    <property type="entry name" value="HATPase_dom"/>
</dbReference>
<protein>
    <recommendedName>
        <fullName evidence="3">histidine kinase</fullName>
        <ecNumber evidence="3">2.7.13.3</ecNumber>
    </recommendedName>
</protein>
<dbReference type="AlphaFoldDB" id="A0A6C0GNK4"/>
<keyword evidence="15" id="KW-1185">Reference proteome</keyword>
<dbReference type="InterPro" id="IPR003661">
    <property type="entry name" value="HisK_dim/P_dom"/>
</dbReference>
<feature type="domain" description="Histidine kinase" evidence="12">
    <location>
        <begin position="238"/>
        <end position="455"/>
    </location>
</feature>
<evidence type="ECO:0000259" key="13">
    <source>
        <dbReference type="PROSITE" id="PS50885"/>
    </source>
</evidence>
<dbReference type="PROSITE" id="PS50885">
    <property type="entry name" value="HAMP"/>
    <property type="match status" value="1"/>
</dbReference>
<dbReference type="CDD" id="cd00075">
    <property type="entry name" value="HATPase"/>
    <property type="match status" value="1"/>
</dbReference>
<dbReference type="Gene3D" id="1.10.287.130">
    <property type="match status" value="1"/>
</dbReference>
<dbReference type="EC" id="2.7.13.3" evidence="3"/>
<evidence type="ECO:0000313" key="14">
    <source>
        <dbReference type="EMBL" id="QHT69517.1"/>
    </source>
</evidence>
<dbReference type="Gene3D" id="6.10.340.10">
    <property type="match status" value="1"/>
</dbReference>
<keyword evidence="10 11" id="KW-0472">Membrane</keyword>
<dbReference type="SMART" id="SM00304">
    <property type="entry name" value="HAMP"/>
    <property type="match status" value="1"/>
</dbReference>
<dbReference type="CDD" id="cd00082">
    <property type="entry name" value="HisKA"/>
    <property type="match status" value="1"/>
</dbReference>
<comment type="subcellular location">
    <subcellularLocation>
        <location evidence="2">Membrane</location>
    </subcellularLocation>
</comment>
<evidence type="ECO:0000256" key="7">
    <source>
        <dbReference type="ARBA" id="ARBA00022777"/>
    </source>
</evidence>
<dbReference type="GO" id="GO:0000155">
    <property type="term" value="F:phosphorelay sensor kinase activity"/>
    <property type="evidence" value="ECO:0007669"/>
    <property type="project" value="InterPro"/>
</dbReference>
<keyword evidence="6 11" id="KW-0812">Transmembrane</keyword>
<keyword evidence="5" id="KW-0808">Transferase</keyword>
<dbReference type="InterPro" id="IPR003660">
    <property type="entry name" value="HAMP_dom"/>
</dbReference>
<evidence type="ECO:0000256" key="2">
    <source>
        <dbReference type="ARBA" id="ARBA00004370"/>
    </source>
</evidence>
<gene>
    <name evidence="14" type="ORF">GXP67_24165</name>
</gene>
<feature type="transmembrane region" description="Helical" evidence="11">
    <location>
        <begin position="7"/>
        <end position="30"/>
    </location>
</feature>
<keyword evidence="8 11" id="KW-1133">Transmembrane helix</keyword>
<dbReference type="PROSITE" id="PS50109">
    <property type="entry name" value="HIS_KIN"/>
    <property type="match status" value="1"/>
</dbReference>
<evidence type="ECO:0000256" key="8">
    <source>
        <dbReference type="ARBA" id="ARBA00022989"/>
    </source>
</evidence>
<dbReference type="Pfam" id="PF02518">
    <property type="entry name" value="HATPase_c"/>
    <property type="match status" value="1"/>
</dbReference>
<dbReference type="InterPro" id="IPR036890">
    <property type="entry name" value="HATPase_C_sf"/>
</dbReference>
<evidence type="ECO:0000256" key="5">
    <source>
        <dbReference type="ARBA" id="ARBA00022679"/>
    </source>
</evidence>
<reference evidence="14 15" key="1">
    <citation type="submission" date="2020-01" db="EMBL/GenBank/DDBJ databases">
        <authorList>
            <person name="Kim M.K."/>
        </authorList>
    </citation>
    <scope>NUCLEOTIDE SEQUENCE [LARGE SCALE GENOMIC DNA]</scope>
    <source>
        <strain evidence="14 15">172606-1</strain>
    </source>
</reference>
<evidence type="ECO:0000256" key="6">
    <source>
        <dbReference type="ARBA" id="ARBA00022692"/>
    </source>
</evidence>
<feature type="transmembrane region" description="Helical" evidence="11">
    <location>
        <begin position="152"/>
        <end position="175"/>
    </location>
</feature>
<dbReference type="InterPro" id="IPR050428">
    <property type="entry name" value="TCS_sensor_his_kinase"/>
</dbReference>
<dbReference type="SUPFAM" id="SSF55874">
    <property type="entry name" value="ATPase domain of HSP90 chaperone/DNA topoisomerase II/histidine kinase"/>
    <property type="match status" value="1"/>
</dbReference>
<dbReference type="SUPFAM" id="SSF158472">
    <property type="entry name" value="HAMP domain-like"/>
    <property type="match status" value="1"/>
</dbReference>
<feature type="domain" description="HAMP" evidence="13">
    <location>
        <begin position="177"/>
        <end position="230"/>
    </location>
</feature>
<keyword evidence="4" id="KW-0597">Phosphoprotein</keyword>
<evidence type="ECO:0000256" key="3">
    <source>
        <dbReference type="ARBA" id="ARBA00012438"/>
    </source>
</evidence>
<accession>A0A6C0GNK4</accession>
<dbReference type="PRINTS" id="PR00344">
    <property type="entry name" value="BCTRLSENSOR"/>
</dbReference>
<evidence type="ECO:0000256" key="9">
    <source>
        <dbReference type="ARBA" id="ARBA00023012"/>
    </source>
</evidence>
<proteinExistence type="predicted"/>
<dbReference type="InterPro" id="IPR036097">
    <property type="entry name" value="HisK_dim/P_sf"/>
</dbReference>
<dbReference type="Pfam" id="PF00512">
    <property type="entry name" value="HisKA"/>
    <property type="match status" value="1"/>
</dbReference>
<dbReference type="InterPro" id="IPR004358">
    <property type="entry name" value="Sig_transdc_His_kin-like_C"/>
</dbReference>
<dbReference type="Gene3D" id="3.30.565.10">
    <property type="entry name" value="Histidine kinase-like ATPase, C-terminal domain"/>
    <property type="match status" value="1"/>
</dbReference>
<dbReference type="EMBL" id="CP048222">
    <property type="protein sequence ID" value="QHT69517.1"/>
    <property type="molecule type" value="Genomic_DNA"/>
</dbReference>
<evidence type="ECO:0000313" key="15">
    <source>
        <dbReference type="Proteomes" id="UP000480178"/>
    </source>
</evidence>
<dbReference type="SUPFAM" id="SSF47384">
    <property type="entry name" value="Homodimeric domain of signal transducing histidine kinase"/>
    <property type="match status" value="1"/>
</dbReference>
<dbReference type="SMART" id="SM00387">
    <property type="entry name" value="HATPase_c"/>
    <property type="match status" value="1"/>
</dbReference>
<sequence length="457" mass="52272">MKVRNKLTFLFTFLVATILLLFSLSIYYFYTLYRKNEFYNRLQEKAFTTVHLLKEVNGINAQMLQTIDRNEITSLYDEEVTIYNEQDVIIYDSGNTPVPVSTDFIRKVRDGKTYELRNGQKEILAIRYAGGEDQLVVVISAVDKYGFSKVEILTNILIVGWIISVGLVFIAGWFFSGNAMKPVATIVKQVKDITASNLSARLITNNSQDELTQLARTFNEMLARLDEAFAAQKIFVSHASHELRTPLAILTSQLEVELMEDKLSEKYRKKFESILEEIQSMSQLTNGLLELARANSDAKAISFEMIRIDEILWQAQTELSKKKPEYQISIDFQEQPEDEQALIVSGNESLLKRALMNLMENGCKFSENKQVRILLHIKPRTISIRFEDEGVGIDREDISHIFEPFYRSERTRHVYGHGIGLALTLKVIELHGGNLYVNSELGKGTIMTVELPNLLEQ</sequence>
<organism evidence="14 15">
    <name type="scientific">Rhodocytophaga rosea</name>
    <dbReference type="NCBI Taxonomy" id="2704465"/>
    <lineage>
        <taxon>Bacteria</taxon>
        <taxon>Pseudomonadati</taxon>
        <taxon>Bacteroidota</taxon>
        <taxon>Cytophagia</taxon>
        <taxon>Cytophagales</taxon>
        <taxon>Rhodocytophagaceae</taxon>
        <taxon>Rhodocytophaga</taxon>
    </lineage>
</organism>
<dbReference type="GO" id="GO:0005886">
    <property type="term" value="C:plasma membrane"/>
    <property type="evidence" value="ECO:0007669"/>
    <property type="project" value="TreeGrafter"/>
</dbReference>
<evidence type="ECO:0000256" key="4">
    <source>
        <dbReference type="ARBA" id="ARBA00022553"/>
    </source>
</evidence>
<dbReference type="PANTHER" id="PTHR45436">
    <property type="entry name" value="SENSOR HISTIDINE KINASE YKOH"/>
    <property type="match status" value="1"/>
</dbReference>
<comment type="catalytic activity">
    <reaction evidence="1">
        <text>ATP + protein L-histidine = ADP + protein N-phospho-L-histidine.</text>
        <dbReference type="EC" id="2.7.13.3"/>
    </reaction>
</comment>
<keyword evidence="9" id="KW-0902">Two-component regulatory system</keyword>
<dbReference type="Proteomes" id="UP000480178">
    <property type="component" value="Chromosome"/>
</dbReference>
<dbReference type="KEGG" id="rhoz:GXP67_24165"/>
<evidence type="ECO:0000256" key="11">
    <source>
        <dbReference type="SAM" id="Phobius"/>
    </source>
</evidence>
<keyword evidence="7 14" id="KW-0418">Kinase</keyword>
<evidence type="ECO:0000256" key="1">
    <source>
        <dbReference type="ARBA" id="ARBA00000085"/>
    </source>
</evidence>
<name>A0A6C0GNK4_9BACT</name>
<dbReference type="PANTHER" id="PTHR45436:SF5">
    <property type="entry name" value="SENSOR HISTIDINE KINASE TRCS"/>
    <property type="match status" value="1"/>
</dbReference>
<dbReference type="CDD" id="cd06225">
    <property type="entry name" value="HAMP"/>
    <property type="match status" value="1"/>
</dbReference>
<evidence type="ECO:0000259" key="12">
    <source>
        <dbReference type="PROSITE" id="PS50109"/>
    </source>
</evidence>
<dbReference type="RefSeq" id="WP_162445506.1">
    <property type="nucleotide sequence ID" value="NZ_CP048222.1"/>
</dbReference>
<dbReference type="InterPro" id="IPR005467">
    <property type="entry name" value="His_kinase_dom"/>
</dbReference>